<name>A0A0E3Q2W6_9EURY</name>
<keyword evidence="4" id="KW-1185">Reference proteome</keyword>
<organism evidence="3 4">
    <name type="scientific">Methanosarcina vacuolata Z-761</name>
    <dbReference type="NCBI Taxonomy" id="1434123"/>
    <lineage>
        <taxon>Archaea</taxon>
        <taxon>Methanobacteriati</taxon>
        <taxon>Methanobacteriota</taxon>
        <taxon>Stenosarchaea group</taxon>
        <taxon>Methanomicrobia</taxon>
        <taxon>Methanosarcinales</taxon>
        <taxon>Methanosarcinaceae</taxon>
        <taxon>Methanosarcina</taxon>
    </lineage>
</organism>
<feature type="coiled-coil region" evidence="1">
    <location>
        <begin position="211"/>
        <end position="249"/>
    </location>
</feature>
<dbReference type="KEGG" id="mvc:MSVAZ_0446"/>
<evidence type="ECO:0000313" key="4">
    <source>
        <dbReference type="Proteomes" id="UP000033096"/>
    </source>
</evidence>
<evidence type="ECO:0000256" key="2">
    <source>
        <dbReference type="SAM" id="Phobius"/>
    </source>
</evidence>
<dbReference type="EMBL" id="CP009520">
    <property type="protein sequence ID" value="AKB42715.1"/>
    <property type="molecule type" value="Genomic_DNA"/>
</dbReference>
<feature type="transmembrane region" description="Helical" evidence="2">
    <location>
        <begin position="52"/>
        <end position="72"/>
    </location>
</feature>
<dbReference type="HOGENOM" id="CLU_060477_0_0_2"/>
<keyword evidence="2" id="KW-0472">Membrane</keyword>
<dbReference type="PATRIC" id="fig|1434123.4.peg.477"/>
<evidence type="ECO:0000256" key="1">
    <source>
        <dbReference type="SAM" id="Coils"/>
    </source>
</evidence>
<accession>A0A0E3Q2W6</accession>
<dbReference type="Proteomes" id="UP000033096">
    <property type="component" value="Chromosome"/>
</dbReference>
<sequence length="288" mass="33243">MYGDNSNLDQISDWLLKILIGVGLAQLSKLPGILSKFEDFIEGTLNFHGSGIVGVLLLIIFSVSGFLGGYLYTRRYVALMFMEGLSKQHNIEESMDNDKEEIKNKTKEMVSENRKIIESIQNNQENFCKWMEKITKQMNLFEENQKKFNTLNAMDSSLQAVLDYTYPVDGKECLEQVKKLKSEIKSPFKEVSTKDPLIQDSSNTCPNTEVESKLQMKMKNNKNEITEYTNKLSNENKEIMKNIENNQKKFAIWMGTFEDRLKAITNNQVYLNNFCMINKQRNSKSGEN</sequence>
<keyword evidence="2" id="KW-1133">Transmembrane helix</keyword>
<keyword evidence="1" id="KW-0175">Coiled coil</keyword>
<proteinExistence type="predicted"/>
<protein>
    <submittedName>
        <fullName evidence="3">Uncharacterized protein</fullName>
    </submittedName>
</protein>
<reference evidence="3 4" key="1">
    <citation type="submission" date="2014-07" db="EMBL/GenBank/DDBJ databases">
        <title>Methanogenic archaea and the global carbon cycle.</title>
        <authorList>
            <person name="Henriksen J.R."/>
            <person name="Luke J."/>
            <person name="Reinhart S."/>
            <person name="Benedict M.N."/>
            <person name="Youngblut N.D."/>
            <person name="Metcalf M.E."/>
            <person name="Whitaker R.J."/>
            <person name="Metcalf W.W."/>
        </authorList>
    </citation>
    <scope>NUCLEOTIDE SEQUENCE [LARGE SCALE GENOMIC DNA]</scope>
    <source>
        <strain evidence="3 4">Z-761</strain>
    </source>
</reference>
<gene>
    <name evidence="3" type="ORF">MSVAZ_0446</name>
</gene>
<dbReference type="AlphaFoldDB" id="A0A0E3Q2W6"/>
<evidence type="ECO:0000313" key="3">
    <source>
        <dbReference type="EMBL" id="AKB42715.1"/>
    </source>
</evidence>
<feature type="coiled-coil region" evidence="1">
    <location>
        <begin position="88"/>
        <end position="115"/>
    </location>
</feature>
<keyword evidence="2" id="KW-0812">Transmembrane</keyword>